<keyword evidence="1" id="KW-1133">Transmembrane helix</keyword>
<feature type="transmembrane region" description="Helical" evidence="1">
    <location>
        <begin position="74"/>
        <end position="95"/>
    </location>
</feature>
<keyword evidence="1" id="KW-0812">Transmembrane</keyword>
<name>A0A6C0JEY1_9ZZZZ</name>
<sequence length="347" mass="40008">MKLNINFNKISEKIKQFGSKNDNELLIIGLMAILMAVWIVLYLIPNIFVDLFNTILGKAILILFVILVSFKNLYYGMILLFVFIVIYRILTLSLYSNKKEGFTWNQRSTNKFLEIQKLINPEIVFDAQEIKKQATQEEVDYFNQHGHWPWSDEVKKLYKESLDSNPYVRTSSEDAIKTISTIYNEKAILQMLSWQVKEGQFLLNGVSINTGKNNPYEDLPSGWGNYAFNSKQISKNNNVIKCGYNNNNNNNKSGELSLQEIEYRGNDGIVYNHVKKITQVDYKNLEKLIPGFSFLKGPCNPCEALNNPPNYNCPFELNIRGTEKGISPVWQYLWNLVSTPASTHKKN</sequence>
<feature type="transmembrane region" description="Helical" evidence="1">
    <location>
        <begin position="25"/>
        <end position="44"/>
    </location>
</feature>
<evidence type="ECO:0000313" key="2">
    <source>
        <dbReference type="EMBL" id="QHU04405.1"/>
    </source>
</evidence>
<keyword evidence="1" id="KW-0472">Membrane</keyword>
<dbReference type="EMBL" id="MN740397">
    <property type="protein sequence ID" value="QHU04405.1"/>
    <property type="molecule type" value="Genomic_DNA"/>
</dbReference>
<protein>
    <submittedName>
        <fullName evidence="2">Uncharacterized protein</fullName>
    </submittedName>
</protein>
<reference evidence="2" key="1">
    <citation type="journal article" date="2020" name="Nature">
        <title>Giant virus diversity and host interactions through global metagenomics.</title>
        <authorList>
            <person name="Schulz F."/>
            <person name="Roux S."/>
            <person name="Paez-Espino D."/>
            <person name="Jungbluth S."/>
            <person name="Walsh D.A."/>
            <person name="Denef V.J."/>
            <person name="McMahon K.D."/>
            <person name="Konstantinidis K.T."/>
            <person name="Eloe-Fadrosh E.A."/>
            <person name="Kyrpides N.C."/>
            <person name="Woyke T."/>
        </authorList>
    </citation>
    <scope>NUCLEOTIDE SEQUENCE</scope>
    <source>
        <strain evidence="2">GVMAG-M-3300027708-39</strain>
    </source>
</reference>
<dbReference type="AlphaFoldDB" id="A0A6C0JEY1"/>
<evidence type="ECO:0000256" key="1">
    <source>
        <dbReference type="SAM" id="Phobius"/>
    </source>
</evidence>
<organism evidence="2">
    <name type="scientific">viral metagenome</name>
    <dbReference type="NCBI Taxonomy" id="1070528"/>
    <lineage>
        <taxon>unclassified sequences</taxon>
        <taxon>metagenomes</taxon>
        <taxon>organismal metagenomes</taxon>
    </lineage>
</organism>
<feature type="transmembrane region" description="Helical" evidence="1">
    <location>
        <begin position="51"/>
        <end position="68"/>
    </location>
</feature>
<accession>A0A6C0JEY1</accession>
<proteinExistence type="predicted"/>